<dbReference type="PANTHER" id="PTHR31123">
    <property type="entry name" value="ACCUMULATION OF DYADS PROTEIN 2-RELATED"/>
    <property type="match status" value="1"/>
</dbReference>
<evidence type="ECO:0000256" key="5">
    <source>
        <dbReference type="ARBA" id="ARBA00023136"/>
    </source>
</evidence>
<reference evidence="7 8" key="1">
    <citation type="journal article" date="2018" name="Mol. Biol. Evol.">
        <title>Broad Genomic Sampling Reveals a Smut Pathogenic Ancestry of the Fungal Clade Ustilaginomycotina.</title>
        <authorList>
            <person name="Kijpornyongpan T."/>
            <person name="Mondo S.J."/>
            <person name="Barry K."/>
            <person name="Sandor L."/>
            <person name="Lee J."/>
            <person name="Lipzen A."/>
            <person name="Pangilinan J."/>
            <person name="LaButti K."/>
            <person name="Hainaut M."/>
            <person name="Henrissat B."/>
            <person name="Grigoriev I.V."/>
            <person name="Spatafora J.W."/>
            <person name="Aime M.C."/>
        </authorList>
    </citation>
    <scope>NUCLEOTIDE SEQUENCE [LARGE SCALE GENOMIC DNA]</scope>
    <source>
        <strain evidence="7 8">MCA 4198</strain>
    </source>
</reference>
<sequence length="230" mass="24492">MSTPDDTIKGGESDSQVHHDDLIAVAASHRKIANPLPSGAYGFATTLLLFSLYTLHVAEIELSHGLLTMSLTFGGLAQFFAGLWEFASGNTFGGTLFVCYSAFWWGYSIILIPFFGLTGTYDGQPNVYSPQGMGAAEASEAIGLFLWIWFGITTLFLLSSFRSSGATVVFLVLLDLTLAMLAAYGYTGHAGLERAGGALGVAAAFVLYYVGTAAFLTKNTSYFTLPVGKL</sequence>
<evidence type="ECO:0000256" key="1">
    <source>
        <dbReference type="ARBA" id="ARBA00004141"/>
    </source>
</evidence>
<evidence type="ECO:0000256" key="4">
    <source>
        <dbReference type="ARBA" id="ARBA00022989"/>
    </source>
</evidence>
<dbReference type="EMBL" id="KZ819634">
    <property type="protein sequence ID" value="PWN92622.1"/>
    <property type="molecule type" value="Genomic_DNA"/>
</dbReference>
<evidence type="ECO:0000313" key="8">
    <source>
        <dbReference type="Proteomes" id="UP000245768"/>
    </source>
</evidence>
<feature type="transmembrane region" description="Helical" evidence="6">
    <location>
        <begin position="141"/>
        <end position="161"/>
    </location>
</feature>
<dbReference type="NCBIfam" id="NF038013">
    <property type="entry name" value="AceTr_1"/>
    <property type="match status" value="1"/>
</dbReference>
<accession>A0A316YU45</accession>
<feature type="transmembrane region" description="Helical" evidence="6">
    <location>
        <begin position="64"/>
        <end position="84"/>
    </location>
</feature>
<feature type="transmembrane region" description="Helical" evidence="6">
    <location>
        <begin position="198"/>
        <end position="216"/>
    </location>
</feature>
<feature type="transmembrane region" description="Helical" evidence="6">
    <location>
        <begin position="40"/>
        <end position="58"/>
    </location>
</feature>
<dbReference type="RefSeq" id="XP_025379820.1">
    <property type="nucleotide sequence ID" value="XM_025523762.1"/>
</dbReference>
<keyword evidence="5 6" id="KW-0472">Membrane</keyword>
<dbReference type="GO" id="GO:0005886">
    <property type="term" value="C:plasma membrane"/>
    <property type="evidence" value="ECO:0007669"/>
    <property type="project" value="TreeGrafter"/>
</dbReference>
<dbReference type="Proteomes" id="UP000245768">
    <property type="component" value="Unassembled WGS sequence"/>
</dbReference>
<dbReference type="AlphaFoldDB" id="A0A316YU45"/>
<dbReference type="InParanoid" id="A0A316YU45"/>
<keyword evidence="3 6" id="KW-0812">Transmembrane</keyword>
<dbReference type="OrthoDB" id="3648309at2759"/>
<evidence type="ECO:0000256" key="6">
    <source>
        <dbReference type="SAM" id="Phobius"/>
    </source>
</evidence>
<evidence type="ECO:0000256" key="2">
    <source>
        <dbReference type="ARBA" id="ARBA00005587"/>
    </source>
</evidence>
<evidence type="ECO:0008006" key="9">
    <source>
        <dbReference type="Google" id="ProtNLM"/>
    </source>
</evidence>
<dbReference type="GO" id="GO:0015123">
    <property type="term" value="F:acetate transmembrane transporter activity"/>
    <property type="evidence" value="ECO:0007669"/>
    <property type="project" value="TreeGrafter"/>
</dbReference>
<proteinExistence type="inferred from homology"/>
<dbReference type="GeneID" id="37045678"/>
<dbReference type="Pfam" id="PF01184">
    <property type="entry name" value="Gpr1_Fun34_YaaH"/>
    <property type="match status" value="1"/>
</dbReference>
<feature type="transmembrane region" description="Helical" evidence="6">
    <location>
        <begin position="168"/>
        <end position="186"/>
    </location>
</feature>
<keyword evidence="4 6" id="KW-1133">Transmembrane helix</keyword>
<comment type="similarity">
    <text evidence="2">Belongs to the acetate uptake transporter (AceTr) (TC 2.A.96) family.</text>
</comment>
<dbReference type="InterPro" id="IPR000791">
    <property type="entry name" value="Gpr1/Fun34/SatP-like"/>
</dbReference>
<evidence type="ECO:0000256" key="3">
    <source>
        <dbReference type="ARBA" id="ARBA00022692"/>
    </source>
</evidence>
<comment type="subcellular location">
    <subcellularLocation>
        <location evidence="1">Membrane</location>
        <topology evidence="1">Multi-pass membrane protein</topology>
    </subcellularLocation>
</comment>
<name>A0A316YU45_9BASI</name>
<organism evidence="7 8">
    <name type="scientific">Acaromyces ingoldii</name>
    <dbReference type="NCBI Taxonomy" id="215250"/>
    <lineage>
        <taxon>Eukaryota</taxon>
        <taxon>Fungi</taxon>
        <taxon>Dikarya</taxon>
        <taxon>Basidiomycota</taxon>
        <taxon>Ustilaginomycotina</taxon>
        <taxon>Exobasidiomycetes</taxon>
        <taxon>Exobasidiales</taxon>
        <taxon>Cryptobasidiaceae</taxon>
        <taxon>Acaromyces</taxon>
    </lineage>
</organism>
<feature type="transmembrane region" description="Helical" evidence="6">
    <location>
        <begin position="96"/>
        <end position="121"/>
    </location>
</feature>
<keyword evidence="8" id="KW-1185">Reference proteome</keyword>
<gene>
    <name evidence="7" type="ORF">FA10DRAFT_282306</name>
</gene>
<dbReference type="PANTHER" id="PTHR31123:SF1">
    <property type="entry name" value="ACCUMULATION OF DYADS PROTEIN 2-RELATED"/>
    <property type="match status" value="1"/>
</dbReference>
<evidence type="ECO:0000313" key="7">
    <source>
        <dbReference type="EMBL" id="PWN92622.1"/>
    </source>
</evidence>
<protein>
    <recommendedName>
        <fullName evidence="9">FUN34-transmembrane protein</fullName>
    </recommendedName>
</protein>
<dbReference type="InterPro" id="IPR051633">
    <property type="entry name" value="AceTr"/>
</dbReference>